<dbReference type="InterPro" id="IPR016024">
    <property type="entry name" value="ARM-type_fold"/>
</dbReference>
<reference evidence="7" key="1">
    <citation type="submission" date="2022-04" db="EMBL/GenBank/DDBJ databases">
        <title>Carnegiea gigantea Genome sequencing and assembly v2.</title>
        <authorList>
            <person name="Copetti D."/>
            <person name="Sanderson M.J."/>
            <person name="Burquez A."/>
            <person name="Wojciechowski M.F."/>
        </authorList>
    </citation>
    <scope>NUCLEOTIDE SEQUENCE</scope>
    <source>
        <strain evidence="7">SGP5-SGP5p</strain>
        <tissue evidence="7">Aerial part</tissue>
    </source>
</reference>
<dbReference type="SUPFAM" id="SSF48371">
    <property type="entry name" value="ARM repeat"/>
    <property type="match status" value="1"/>
</dbReference>
<dbReference type="Gene3D" id="1.25.40.10">
    <property type="entry name" value="Tetratricopeptide repeat domain"/>
    <property type="match status" value="1"/>
</dbReference>
<dbReference type="Gene3D" id="1.25.10.10">
    <property type="entry name" value="Leucine-rich Repeat Variant"/>
    <property type="match status" value="1"/>
</dbReference>
<dbReference type="InterPro" id="IPR011990">
    <property type="entry name" value="TPR-like_helical_dom_sf"/>
</dbReference>
<dbReference type="AlphaFoldDB" id="A0A9Q1QCE5"/>
<protein>
    <recommendedName>
        <fullName evidence="3">Protein unc-45 homolog B</fullName>
    </recommendedName>
</protein>
<keyword evidence="8" id="KW-1185">Reference proteome</keyword>
<dbReference type="EMBL" id="JAKOGI010000320">
    <property type="protein sequence ID" value="KAJ8436992.1"/>
    <property type="molecule type" value="Genomic_DNA"/>
</dbReference>
<keyword evidence="4" id="KW-0677">Repeat</keyword>
<evidence type="ECO:0000256" key="3">
    <source>
        <dbReference type="ARBA" id="ARBA00020768"/>
    </source>
</evidence>
<feature type="domain" description="ARM repeat N-terminal plant" evidence="6">
    <location>
        <begin position="7"/>
        <end position="246"/>
    </location>
</feature>
<dbReference type="InterPro" id="IPR058868">
    <property type="entry name" value="ARM_7"/>
</dbReference>
<gene>
    <name evidence="7" type="ORF">Cgig2_010337</name>
</gene>
<evidence type="ECO:0000256" key="5">
    <source>
        <dbReference type="PROSITE-ProRule" id="PRU00259"/>
    </source>
</evidence>
<dbReference type="SUPFAM" id="SSF48452">
    <property type="entry name" value="TPR-like"/>
    <property type="match status" value="1"/>
</dbReference>
<sequence>MKPKIEPCTKTHCFFCAMNEENPHQRRSNLAKCFKEMPLEDDQEHVLVLSSLWNLAMNQPDDPEFPSLGIFLCMSKLILKGIHHRDWLLRDQNIYIPYYAAHIVGSFTLNNPKFAEKAVNSGVIPPLLELLRGRLSWVEQRVAVRALGHLATHDISFKKLLDYEGQMVELSMKTASTCLEVIYDSFITKGEAERLKYQCDLLTRGVGGLEFQNRKAEEWASQLQCWSLSLLDCFVKRGRGLNLICNQGFLKGLGGMWGGLINKKSPAGIGFIRRLCYSNIGRISVSSSKEAILSLCSTSRSSDDWQYMAIESLLRLLRDPNTRYRVIDPAVFYLKDLVEIRSIKGKQKVGEAISQVLLQDFAKIKYGQLRLSEKVQRVLEEIWDARVEKRKREKLMEEEEIKERKCVATQMKKEGNKLFWGGGIEGGLVNYTKALDFCPLRYRKERVVLHSNRAQCFLLLKDPESAISDTTRALCLSSKSNPHSKSLWRRSQAYDMMGLAKESLMDCLMFINGTKNSKSKGRGRINVPYYAAQLISKQISATWLFAGVGSISIARFDHLEDVQELENDVYTRCLLVI</sequence>
<evidence type="ECO:0000313" key="8">
    <source>
        <dbReference type="Proteomes" id="UP001153076"/>
    </source>
</evidence>
<dbReference type="InterPro" id="IPR011989">
    <property type="entry name" value="ARM-like"/>
</dbReference>
<evidence type="ECO:0000313" key="7">
    <source>
        <dbReference type="EMBL" id="KAJ8436992.1"/>
    </source>
</evidence>
<evidence type="ECO:0000256" key="1">
    <source>
        <dbReference type="ARBA" id="ARBA00004161"/>
    </source>
</evidence>
<dbReference type="PROSITE" id="PS50176">
    <property type="entry name" value="ARM_REPEAT"/>
    <property type="match status" value="1"/>
</dbReference>
<comment type="caution">
    <text evidence="7">The sequence shown here is derived from an EMBL/GenBank/DDBJ whole genome shotgun (WGS) entry which is preliminary data.</text>
</comment>
<dbReference type="PANTHER" id="PTHR46578:SF1">
    <property type="entry name" value="ARM-REPEAT_TETRATRICOPEPTIDE REPEAT (TPR)-LIKE PROTEIN"/>
    <property type="match status" value="1"/>
</dbReference>
<dbReference type="Proteomes" id="UP001153076">
    <property type="component" value="Unassembled WGS sequence"/>
</dbReference>
<name>A0A9Q1QCE5_9CARY</name>
<feature type="repeat" description="ARM" evidence="5">
    <location>
        <begin position="308"/>
        <end position="337"/>
    </location>
</feature>
<proteinExistence type="predicted"/>
<accession>A0A9Q1QCE5</accession>
<dbReference type="PANTHER" id="PTHR46578">
    <property type="entry name" value="ARM-REPEAT/TETRATRICOPEPTIDE REPEAT (TPR)-LIKE PROTEIN"/>
    <property type="match status" value="1"/>
</dbReference>
<dbReference type="OrthoDB" id="1872379at2759"/>
<evidence type="ECO:0000259" key="6">
    <source>
        <dbReference type="Pfam" id="PF26524"/>
    </source>
</evidence>
<dbReference type="InterPro" id="IPR000225">
    <property type="entry name" value="Armadillo"/>
</dbReference>
<evidence type="ECO:0000256" key="2">
    <source>
        <dbReference type="ARBA" id="ARBA00004216"/>
    </source>
</evidence>
<evidence type="ECO:0000256" key="4">
    <source>
        <dbReference type="ARBA" id="ARBA00022737"/>
    </source>
</evidence>
<dbReference type="Pfam" id="PF26524">
    <property type="entry name" value="ARM_7"/>
    <property type="match status" value="1"/>
</dbReference>
<organism evidence="7 8">
    <name type="scientific">Carnegiea gigantea</name>
    <dbReference type="NCBI Taxonomy" id="171969"/>
    <lineage>
        <taxon>Eukaryota</taxon>
        <taxon>Viridiplantae</taxon>
        <taxon>Streptophyta</taxon>
        <taxon>Embryophyta</taxon>
        <taxon>Tracheophyta</taxon>
        <taxon>Spermatophyta</taxon>
        <taxon>Magnoliopsida</taxon>
        <taxon>eudicotyledons</taxon>
        <taxon>Gunneridae</taxon>
        <taxon>Pentapetalae</taxon>
        <taxon>Caryophyllales</taxon>
        <taxon>Cactineae</taxon>
        <taxon>Cactaceae</taxon>
        <taxon>Cactoideae</taxon>
        <taxon>Echinocereeae</taxon>
        <taxon>Carnegiea</taxon>
    </lineage>
</organism>
<comment type="subcellular location">
    <subcellularLocation>
        <location evidence="1">Cytoplasm</location>
        <location evidence="1">Myofibril</location>
        <location evidence="1">Sarcomere</location>
        <location evidence="1">A band</location>
    </subcellularLocation>
    <subcellularLocation>
        <location evidence="2">Cytoplasm</location>
        <location evidence="2">Myofibril</location>
        <location evidence="2">Sarcomere</location>
        <location evidence="2">Z line</location>
    </subcellularLocation>
</comment>